<evidence type="ECO:0000256" key="7">
    <source>
        <dbReference type="ARBA" id="ARBA00023268"/>
    </source>
</evidence>
<dbReference type="PIRSF" id="PIRSF036684">
    <property type="entry name" value="ME_PTA"/>
    <property type="match status" value="1"/>
</dbReference>
<dbReference type="Gene3D" id="3.40.50.10380">
    <property type="entry name" value="Malic enzyme, N-terminal domain"/>
    <property type="match status" value="1"/>
</dbReference>
<dbReference type="GO" id="GO:0006108">
    <property type="term" value="P:malate metabolic process"/>
    <property type="evidence" value="ECO:0007669"/>
    <property type="project" value="InterPro"/>
</dbReference>
<keyword evidence="5 13" id="KW-0479">Metal-binding</keyword>
<dbReference type="InterPro" id="IPR036291">
    <property type="entry name" value="NAD(P)-bd_dom_sf"/>
</dbReference>
<evidence type="ECO:0000256" key="14">
    <source>
        <dbReference type="PIRSR" id="PIRSR036684-3"/>
    </source>
</evidence>
<name>A0A091BBE7_9GAMM</name>
<evidence type="ECO:0000256" key="1">
    <source>
        <dbReference type="ARBA" id="ARBA00001936"/>
    </source>
</evidence>
<comment type="cofactor">
    <cofactor evidence="2">
        <name>Mg(2+)</name>
        <dbReference type="ChEBI" id="CHEBI:18420"/>
    </cofactor>
</comment>
<dbReference type="InterPro" id="IPR042112">
    <property type="entry name" value="P_AcTrfase_dom2"/>
</dbReference>
<dbReference type="eggNOG" id="COG0281">
    <property type="taxonomic scope" value="Bacteria"/>
</dbReference>
<protein>
    <recommendedName>
        <fullName evidence="9">NADP-dependent malic enzyme</fullName>
        <ecNumber evidence="8">1.1.1.40</ecNumber>
    </recommendedName>
</protein>
<dbReference type="OrthoDB" id="9805787at2"/>
<feature type="binding site" evidence="13">
    <location>
        <position position="138"/>
    </location>
    <ligand>
        <name>a divalent metal cation</name>
        <dbReference type="ChEBI" id="CHEBI:60240"/>
    </ligand>
</feature>
<evidence type="ECO:0000256" key="3">
    <source>
        <dbReference type="ARBA" id="ARBA00007686"/>
    </source>
</evidence>
<keyword evidence="6" id="KW-0560">Oxidoreductase</keyword>
<dbReference type="SMART" id="SM00919">
    <property type="entry name" value="Malic_M"/>
    <property type="match status" value="1"/>
</dbReference>
<evidence type="ECO:0000313" key="18">
    <source>
        <dbReference type="Proteomes" id="UP000029391"/>
    </source>
</evidence>
<keyword evidence="14" id="KW-0521">NADP</keyword>
<evidence type="ECO:0000259" key="15">
    <source>
        <dbReference type="SMART" id="SM00919"/>
    </source>
</evidence>
<dbReference type="FunFam" id="3.40.50.720:FF:000095">
    <property type="entry name" value="NADP-dependent malic enzyme"/>
    <property type="match status" value="1"/>
</dbReference>
<accession>A0A091BBE7</accession>
<keyword evidence="18" id="KW-1185">Reference proteome</keyword>
<dbReference type="SUPFAM" id="SSF51735">
    <property type="entry name" value="NAD(P)-binding Rossmann-fold domains"/>
    <property type="match status" value="1"/>
</dbReference>
<evidence type="ECO:0000256" key="8">
    <source>
        <dbReference type="ARBA" id="ARBA00038964"/>
    </source>
</evidence>
<evidence type="ECO:0000256" key="13">
    <source>
        <dbReference type="PIRSR" id="PIRSR036684-2"/>
    </source>
</evidence>
<comment type="similarity">
    <text evidence="3">In the N-terminal section; belongs to the malic enzymes family.</text>
</comment>
<dbReference type="SUPFAM" id="SSF53659">
    <property type="entry name" value="Isocitrate/Isopropylmalate dehydrogenase-like"/>
    <property type="match status" value="1"/>
</dbReference>
<evidence type="ECO:0000256" key="10">
    <source>
        <dbReference type="ARBA" id="ARBA00050924"/>
    </source>
</evidence>
<dbReference type="PANTHER" id="PTHR43237">
    <property type="entry name" value="NADP-DEPENDENT MALIC ENZYME"/>
    <property type="match status" value="1"/>
</dbReference>
<evidence type="ECO:0000313" key="17">
    <source>
        <dbReference type="EMBL" id="KFN49056.1"/>
    </source>
</evidence>
<dbReference type="GO" id="GO:0004473">
    <property type="term" value="F:malate dehydrogenase (decarboxylating) (NADP+) activity"/>
    <property type="evidence" value="ECO:0007669"/>
    <property type="project" value="UniProtKB-EC"/>
</dbReference>
<feature type="active site" description="Proton acceptor" evidence="12">
    <location>
        <position position="95"/>
    </location>
</feature>
<evidence type="ECO:0000256" key="11">
    <source>
        <dbReference type="ARBA" id="ARBA00051384"/>
    </source>
</evidence>
<evidence type="ECO:0000256" key="9">
    <source>
        <dbReference type="ARBA" id="ARBA00040273"/>
    </source>
</evidence>
<dbReference type="GO" id="GO:0051287">
    <property type="term" value="F:NAD binding"/>
    <property type="evidence" value="ECO:0007669"/>
    <property type="project" value="InterPro"/>
</dbReference>
<dbReference type="AlphaFoldDB" id="A0A091BBE7"/>
<sequence>MPQEDFKQAALDYHRMAPAGKIRVSPTKSMLTQRDLALAYSPGVAHACEAIVADPAEASALTARANLVAVITNGTAVLGLGNIGPLAGKPVMEGKGVLFKKFAGIDVFDLEIAENDPDKLVDIIASLEPTFGGINLEDIKAPECFVVERKLRERMQIPVFHDDQHGTAIIVGAALLNALRVAGKQIADVKLAVSGAGAAGIACLDMVVALGVTPENIHVVDRDGVLHEDRADLQPGGVNAGIARYARRTGARTLAEIVAGADVFVGVSAGGVLKPEMVATMAARPIIFALANPTPEIDPGLAREVRPDAIIATGRSDYPNQVNNALCFPYIFRGALDVGATAINEAMKRACVHAIAELARREATDLGAAYAGETPRFGADYLIPRPFDPRLLVSLAPAVAEAAMASGVATRPLADPAAYRERLASQVFRTGLLMKPVFDRARSDRKRVVYAEGEEEVVLRAVQTVVDEGLAFPVLIGRPAVIERRIQKLGLRLQQGVDIEITNIDDDPRFNDYWQLYHEIMARKGITPSAAKAIVRSRDTVIAALMVRRGEADAMLCGLVGRFARKLKYVRQILGVESEHRGLSALSAVVNDKGVFFFTDTHVNVEPSAAQIAESVVQAAFRLKLFGITPKAALISHSNFGSSESESARKMREALAILRERAPKLEVDGEMHADIALDPEARERILPGSRLSGRANLLAFSDLDAANASYNLVRGMTDGVGIGPILMGLAAAAHVMTPSSTVRRVVNMSAIAAVDAQIRAARG</sequence>
<comment type="catalytic activity">
    <reaction evidence="10">
        <text>(S)-malate + NADP(+) = pyruvate + CO2 + NADPH</text>
        <dbReference type="Rhea" id="RHEA:18253"/>
        <dbReference type="ChEBI" id="CHEBI:15361"/>
        <dbReference type="ChEBI" id="CHEBI:15589"/>
        <dbReference type="ChEBI" id="CHEBI:16526"/>
        <dbReference type="ChEBI" id="CHEBI:57783"/>
        <dbReference type="ChEBI" id="CHEBI:58349"/>
        <dbReference type="EC" id="1.1.1.40"/>
    </reaction>
</comment>
<feature type="binding site" evidence="13">
    <location>
        <position position="137"/>
    </location>
    <ligand>
        <name>a divalent metal cation</name>
        <dbReference type="ChEBI" id="CHEBI:60240"/>
    </ligand>
</feature>
<dbReference type="EMBL" id="AWXU01000042">
    <property type="protein sequence ID" value="KFN49056.1"/>
    <property type="molecule type" value="Genomic_DNA"/>
</dbReference>
<feature type="domain" description="Malic enzyme N-terminal" evidence="16">
    <location>
        <begin position="19"/>
        <end position="152"/>
    </location>
</feature>
<dbReference type="RefSeq" id="WP_026816340.1">
    <property type="nucleotide sequence ID" value="NZ_AUFF01000002.1"/>
</dbReference>
<dbReference type="GO" id="GO:0016746">
    <property type="term" value="F:acyltransferase activity"/>
    <property type="evidence" value="ECO:0007669"/>
    <property type="project" value="InterPro"/>
</dbReference>
<dbReference type="InterPro" id="IPR051674">
    <property type="entry name" value="Malate_Decarboxylase"/>
</dbReference>
<feature type="binding site" evidence="14">
    <location>
        <position position="163"/>
    </location>
    <ligand>
        <name>a divalent metal cation</name>
        <dbReference type="ChEBI" id="CHEBI:60240"/>
    </ligand>
</feature>
<comment type="similarity">
    <text evidence="4">In the C-terminal section; belongs to the phosphate acetyltransferase and butyryltransferase family.</text>
</comment>
<dbReference type="GO" id="GO:0046872">
    <property type="term" value="F:metal ion binding"/>
    <property type="evidence" value="ECO:0007669"/>
    <property type="project" value="UniProtKB-KW"/>
</dbReference>
<dbReference type="InterPro" id="IPR042113">
    <property type="entry name" value="P_AcTrfase_dom1"/>
</dbReference>
<keyword evidence="7" id="KW-0511">Multifunctional enzyme</keyword>
<dbReference type="InterPro" id="IPR046346">
    <property type="entry name" value="Aminoacid_DH-like_N_sf"/>
</dbReference>
<comment type="catalytic activity">
    <reaction evidence="11">
        <text>oxaloacetate + H(+) = pyruvate + CO2</text>
        <dbReference type="Rhea" id="RHEA:15641"/>
        <dbReference type="ChEBI" id="CHEBI:15361"/>
        <dbReference type="ChEBI" id="CHEBI:15378"/>
        <dbReference type="ChEBI" id="CHEBI:16452"/>
        <dbReference type="ChEBI" id="CHEBI:16526"/>
        <dbReference type="EC" id="1.1.1.40"/>
    </reaction>
</comment>
<evidence type="ECO:0000256" key="6">
    <source>
        <dbReference type="ARBA" id="ARBA00023002"/>
    </source>
</evidence>
<feature type="binding site" evidence="14">
    <location>
        <position position="292"/>
    </location>
    <ligand>
        <name>a divalent metal cation</name>
        <dbReference type="ChEBI" id="CHEBI:60240"/>
    </ligand>
</feature>
<dbReference type="Gene3D" id="3.40.50.10950">
    <property type="match status" value="1"/>
</dbReference>
<dbReference type="SUPFAM" id="SSF53223">
    <property type="entry name" value="Aminoacid dehydrogenase-like, N-terminal domain"/>
    <property type="match status" value="1"/>
</dbReference>
<organism evidence="17 18">
    <name type="scientific">Arenimonas composti TR7-09 = DSM 18010</name>
    <dbReference type="NCBI Taxonomy" id="1121013"/>
    <lineage>
        <taxon>Bacteria</taxon>
        <taxon>Pseudomonadati</taxon>
        <taxon>Pseudomonadota</taxon>
        <taxon>Gammaproteobacteria</taxon>
        <taxon>Lysobacterales</taxon>
        <taxon>Lysobacteraceae</taxon>
        <taxon>Arenimonas</taxon>
    </lineage>
</organism>
<dbReference type="InterPro" id="IPR045213">
    <property type="entry name" value="Malic_NAD-bd_bact_type"/>
</dbReference>
<dbReference type="eggNOG" id="COG0280">
    <property type="taxonomic scope" value="Bacteria"/>
</dbReference>
<dbReference type="PANTHER" id="PTHR43237:SF4">
    <property type="entry name" value="NADP-DEPENDENT MALIC ENZYME"/>
    <property type="match status" value="1"/>
</dbReference>
<evidence type="ECO:0000256" key="5">
    <source>
        <dbReference type="ARBA" id="ARBA00022723"/>
    </source>
</evidence>
<evidence type="ECO:0000256" key="2">
    <source>
        <dbReference type="ARBA" id="ARBA00001946"/>
    </source>
</evidence>
<proteinExistence type="inferred from homology"/>
<gene>
    <name evidence="17" type="ORF">P873_12560</name>
</gene>
<evidence type="ECO:0000259" key="16">
    <source>
        <dbReference type="SMART" id="SM01274"/>
    </source>
</evidence>
<dbReference type="Pfam" id="PF03949">
    <property type="entry name" value="Malic_M"/>
    <property type="match status" value="1"/>
</dbReference>
<dbReference type="STRING" id="1121013.GCA_000426365_00902"/>
<comment type="cofactor">
    <cofactor evidence="1">
        <name>Mn(2+)</name>
        <dbReference type="ChEBI" id="CHEBI:29035"/>
    </cofactor>
</comment>
<dbReference type="Proteomes" id="UP000029391">
    <property type="component" value="Unassembled WGS sequence"/>
</dbReference>
<dbReference type="Gene3D" id="3.40.50.10750">
    <property type="entry name" value="Isocitrate/Isopropylmalate dehydrogenase-like"/>
    <property type="match status" value="1"/>
</dbReference>
<dbReference type="InterPro" id="IPR012301">
    <property type="entry name" value="Malic_N_dom"/>
</dbReference>
<comment type="caution">
    <text evidence="17">The sequence shown here is derived from an EMBL/GenBank/DDBJ whole genome shotgun (WGS) entry which is preliminary data.</text>
</comment>
<feature type="domain" description="Malic enzyme NAD-binding" evidence="15">
    <location>
        <begin position="164"/>
        <end position="404"/>
    </location>
</feature>
<dbReference type="Pfam" id="PF00390">
    <property type="entry name" value="malic"/>
    <property type="match status" value="1"/>
</dbReference>
<dbReference type="InterPro" id="IPR002505">
    <property type="entry name" value="PTA_PTB"/>
</dbReference>
<dbReference type="FunFam" id="3.40.50.10380:FF:000003">
    <property type="entry name" value="NADP-dependent malic enzyme"/>
    <property type="match status" value="1"/>
</dbReference>
<dbReference type="InterPro" id="IPR012302">
    <property type="entry name" value="Malic_NAD-bd"/>
</dbReference>
<reference evidence="17 18" key="1">
    <citation type="submission" date="2013-09" db="EMBL/GenBank/DDBJ databases">
        <title>Genome sequencing of Arenimonas composti.</title>
        <authorList>
            <person name="Chen F."/>
            <person name="Wang G."/>
        </authorList>
    </citation>
    <scope>NUCLEOTIDE SEQUENCE [LARGE SCALE GENOMIC DNA]</scope>
    <source>
        <strain evidence="17 18">TR7-09</strain>
    </source>
</reference>
<dbReference type="Pfam" id="PF01515">
    <property type="entry name" value="PTA_PTB"/>
    <property type="match status" value="1"/>
</dbReference>
<dbReference type="InterPro" id="IPR012188">
    <property type="entry name" value="ME_PTA"/>
</dbReference>
<feature type="binding site" evidence="14">
    <location>
        <begin position="77"/>
        <end position="84"/>
    </location>
    <ligand>
        <name>NADP(+)</name>
        <dbReference type="ChEBI" id="CHEBI:58349"/>
    </ligand>
</feature>
<dbReference type="InterPro" id="IPR037062">
    <property type="entry name" value="Malic_N_dom_sf"/>
</dbReference>
<evidence type="ECO:0000256" key="12">
    <source>
        <dbReference type="PIRSR" id="PIRSR036684-1"/>
    </source>
</evidence>
<evidence type="ECO:0000256" key="4">
    <source>
        <dbReference type="ARBA" id="ARBA00008756"/>
    </source>
</evidence>
<dbReference type="SMART" id="SM01274">
    <property type="entry name" value="malic"/>
    <property type="match status" value="1"/>
</dbReference>
<dbReference type="Gene3D" id="3.40.50.720">
    <property type="entry name" value="NAD(P)-binding Rossmann-like Domain"/>
    <property type="match status" value="1"/>
</dbReference>
<dbReference type="CDD" id="cd05311">
    <property type="entry name" value="NAD_bind_2_malic_enz"/>
    <property type="match status" value="1"/>
</dbReference>
<dbReference type="EC" id="1.1.1.40" evidence="8"/>